<feature type="transmembrane region" description="Helical" evidence="2">
    <location>
        <begin position="39"/>
        <end position="56"/>
    </location>
</feature>
<feature type="region of interest" description="Disordered" evidence="1">
    <location>
        <begin position="1"/>
        <end position="32"/>
    </location>
</feature>
<feature type="transmembrane region" description="Helical" evidence="2">
    <location>
        <begin position="107"/>
        <end position="128"/>
    </location>
</feature>
<proteinExistence type="predicted"/>
<feature type="transmembrane region" description="Helical" evidence="2">
    <location>
        <begin position="76"/>
        <end position="95"/>
    </location>
</feature>
<evidence type="ECO:0008006" key="5">
    <source>
        <dbReference type="Google" id="ProtNLM"/>
    </source>
</evidence>
<dbReference type="InterPro" id="IPR045713">
    <property type="entry name" value="DUF6069"/>
</dbReference>
<evidence type="ECO:0000256" key="1">
    <source>
        <dbReference type="SAM" id="MobiDB-lite"/>
    </source>
</evidence>
<keyword evidence="2" id="KW-0812">Transmembrane</keyword>
<dbReference type="EMBL" id="BONX01000007">
    <property type="protein sequence ID" value="GIG94891.1"/>
    <property type="molecule type" value="Genomic_DNA"/>
</dbReference>
<dbReference type="Proteomes" id="UP000621500">
    <property type="component" value="Unassembled WGS sequence"/>
</dbReference>
<accession>A0ABQ4EL12</accession>
<evidence type="ECO:0000313" key="4">
    <source>
        <dbReference type="Proteomes" id="UP000621500"/>
    </source>
</evidence>
<evidence type="ECO:0000256" key="2">
    <source>
        <dbReference type="SAM" id="Phobius"/>
    </source>
</evidence>
<gene>
    <name evidence="3" type="ORF">Pma05_14640</name>
</gene>
<protein>
    <recommendedName>
        <fullName evidence="5">DUF4383 domain-containing protein</fullName>
    </recommendedName>
</protein>
<name>A0ABQ4EL12_9ACTN</name>
<organism evidence="3 4">
    <name type="scientific">Plantactinospora mayteni</name>
    <dbReference type="NCBI Taxonomy" id="566021"/>
    <lineage>
        <taxon>Bacteria</taxon>
        <taxon>Bacillati</taxon>
        <taxon>Actinomycetota</taxon>
        <taxon>Actinomycetes</taxon>
        <taxon>Micromonosporales</taxon>
        <taxon>Micromonosporaceae</taxon>
        <taxon>Plantactinospora</taxon>
    </lineage>
</organism>
<evidence type="ECO:0000313" key="3">
    <source>
        <dbReference type="EMBL" id="GIG94891.1"/>
    </source>
</evidence>
<reference evidence="3 4" key="1">
    <citation type="submission" date="2021-01" db="EMBL/GenBank/DDBJ databases">
        <title>Whole genome shotgun sequence of Plantactinospora mayteni NBRC 109088.</title>
        <authorList>
            <person name="Komaki H."/>
            <person name="Tamura T."/>
        </authorList>
    </citation>
    <scope>NUCLEOTIDE SEQUENCE [LARGE SCALE GENOMIC DNA]</scope>
    <source>
        <strain evidence="3 4">NBRC 109088</strain>
    </source>
</reference>
<keyword evidence="2" id="KW-1133">Transmembrane helix</keyword>
<sequence>MSARRPVRKLDGMTETRTNVRTEHTANPGASRARRARRLGVVGAAVVVTEAAFFVLRDGAGIDLAARNGGTVTQVGPVAVAVTAVLAALAAWGLLALLERFTTRARLIWTVVAVGAFGISLLGPAGGVDPAARLGLAVLHLVPAVVLVVGLPWAARTAARTAAR</sequence>
<feature type="transmembrane region" description="Helical" evidence="2">
    <location>
        <begin position="134"/>
        <end position="155"/>
    </location>
</feature>
<dbReference type="Pfam" id="PF19545">
    <property type="entry name" value="DUF6069"/>
    <property type="match status" value="1"/>
</dbReference>
<keyword evidence="2" id="KW-0472">Membrane</keyword>
<feature type="compositionally biased region" description="Basic and acidic residues" evidence="1">
    <location>
        <begin position="8"/>
        <end position="24"/>
    </location>
</feature>
<comment type="caution">
    <text evidence="3">The sequence shown here is derived from an EMBL/GenBank/DDBJ whole genome shotgun (WGS) entry which is preliminary data.</text>
</comment>
<keyword evidence="4" id="KW-1185">Reference proteome</keyword>